<dbReference type="GO" id="GO:0046872">
    <property type="term" value="F:metal ion binding"/>
    <property type="evidence" value="ECO:0007669"/>
    <property type="project" value="UniProtKB-UniRule"/>
</dbReference>
<evidence type="ECO:0000256" key="10">
    <source>
        <dbReference type="ARBA" id="ARBA00022946"/>
    </source>
</evidence>
<evidence type="ECO:0000256" key="3">
    <source>
        <dbReference type="ARBA" id="ARBA00009419"/>
    </source>
</evidence>
<evidence type="ECO:0000256" key="5">
    <source>
        <dbReference type="ARBA" id="ARBA00022528"/>
    </source>
</evidence>
<reference evidence="22" key="1">
    <citation type="submission" date="2019-03" db="EMBL/GenBank/DDBJ databases">
        <authorList>
            <person name="Mank J."/>
            <person name="Almeida P."/>
        </authorList>
    </citation>
    <scope>NUCLEOTIDE SEQUENCE</scope>
    <source>
        <strain evidence="22">78183</strain>
    </source>
</reference>
<keyword evidence="15 18" id="KW-0275">Fatty acid biosynthesis</keyword>
<evidence type="ECO:0000256" key="1">
    <source>
        <dbReference type="ARBA" id="ARBA00001962"/>
    </source>
</evidence>
<dbReference type="GO" id="GO:0016165">
    <property type="term" value="F:linoleate 13S-lipoxygenase activity"/>
    <property type="evidence" value="ECO:0007669"/>
    <property type="project" value="UniProtKB-ARBA"/>
</dbReference>
<dbReference type="PROSITE" id="PS51393">
    <property type="entry name" value="LIPOXYGENASE_3"/>
    <property type="match status" value="2"/>
</dbReference>
<dbReference type="PROSITE" id="PS00081">
    <property type="entry name" value="LIPOXYGENASE_2"/>
    <property type="match status" value="2"/>
</dbReference>
<evidence type="ECO:0000256" key="15">
    <source>
        <dbReference type="ARBA" id="ARBA00023160"/>
    </source>
</evidence>
<dbReference type="EC" id="1.13.11.-" evidence="18"/>
<evidence type="ECO:0000256" key="4">
    <source>
        <dbReference type="ARBA" id="ARBA00022516"/>
    </source>
</evidence>
<keyword evidence="13 17" id="KW-0408">Iron</keyword>
<comment type="similarity">
    <text evidence="3 17">Belongs to the lipoxygenase family.</text>
</comment>
<dbReference type="EMBL" id="CAADRP010001707">
    <property type="protein sequence ID" value="VFU49444.1"/>
    <property type="molecule type" value="Genomic_DNA"/>
</dbReference>
<dbReference type="GO" id="GO:0031408">
    <property type="term" value="P:oxylipin biosynthetic process"/>
    <property type="evidence" value="ECO:0007669"/>
    <property type="project" value="UniProtKB-UniRule"/>
</dbReference>
<dbReference type="FunFam" id="3.10.450.60:FF:000005">
    <property type="entry name" value="Lipoxygenase"/>
    <property type="match status" value="2"/>
</dbReference>
<keyword evidence="9" id="KW-0276">Fatty acid metabolism</keyword>
<protein>
    <recommendedName>
        <fullName evidence="18">Lipoxygenase</fullName>
        <ecNumber evidence="18">1.13.11.-</ecNumber>
    </recommendedName>
</protein>
<keyword evidence="6" id="KW-0934">Plastid</keyword>
<dbReference type="InterPro" id="IPR001246">
    <property type="entry name" value="LipOase_plant"/>
</dbReference>
<evidence type="ECO:0000256" key="7">
    <source>
        <dbReference type="ARBA" id="ARBA00022723"/>
    </source>
</evidence>
<dbReference type="InterPro" id="IPR020833">
    <property type="entry name" value="LipOase_Fe_BS"/>
</dbReference>
<comment type="pathway">
    <text evidence="18">Lipid metabolism; oxylipin biosynthesis.</text>
</comment>
<dbReference type="GO" id="GO:0034440">
    <property type="term" value="P:lipid oxidation"/>
    <property type="evidence" value="ECO:0007669"/>
    <property type="project" value="InterPro"/>
</dbReference>
<comment type="function">
    <text evidence="18">Plant lipoxygenase may be involved in a number of diverse aspects of plant physiology including growth and development, pest resistance, and senescence or responses to wounding.</text>
</comment>
<dbReference type="InterPro" id="IPR027433">
    <property type="entry name" value="Lipoxygenase_dom_3"/>
</dbReference>
<evidence type="ECO:0000256" key="6">
    <source>
        <dbReference type="ARBA" id="ARBA00022640"/>
    </source>
</evidence>
<dbReference type="SUPFAM" id="SSF48484">
    <property type="entry name" value="Lipoxigenase"/>
    <property type="match status" value="2"/>
</dbReference>
<name>A0A6N2M6R3_SALVM</name>
<evidence type="ECO:0000256" key="13">
    <source>
        <dbReference type="ARBA" id="ARBA00023004"/>
    </source>
</evidence>
<feature type="region of interest" description="Disordered" evidence="19">
    <location>
        <begin position="256"/>
        <end position="336"/>
    </location>
</feature>
<feature type="domain" description="PLAT" evidence="20">
    <location>
        <begin position="977"/>
        <end position="1083"/>
    </location>
</feature>
<dbReference type="InterPro" id="IPR013819">
    <property type="entry name" value="LipOase_C"/>
</dbReference>
<dbReference type="PRINTS" id="PR00087">
    <property type="entry name" value="LIPOXYGENASE"/>
</dbReference>
<evidence type="ECO:0000259" key="21">
    <source>
        <dbReference type="PROSITE" id="PS51393"/>
    </source>
</evidence>
<evidence type="ECO:0000256" key="17">
    <source>
        <dbReference type="RuleBase" id="RU003974"/>
    </source>
</evidence>
<evidence type="ECO:0000256" key="18">
    <source>
        <dbReference type="RuleBase" id="RU003975"/>
    </source>
</evidence>
<comment type="caution">
    <text evidence="16">Lacks conserved residue(s) required for the propagation of feature annotation.</text>
</comment>
<dbReference type="Pfam" id="PF01477">
    <property type="entry name" value="PLAT"/>
    <property type="match status" value="2"/>
</dbReference>
<keyword evidence="8 18" id="KW-0925">Oxylipin biosynthesis</keyword>
<keyword evidence="14" id="KW-0443">Lipid metabolism</keyword>
<dbReference type="SUPFAM" id="SSF49723">
    <property type="entry name" value="Lipase/lipooxygenase domain (PLAT/LH2 domain)"/>
    <property type="match status" value="2"/>
</dbReference>
<dbReference type="PROSITE" id="PS50095">
    <property type="entry name" value="PLAT"/>
    <property type="match status" value="2"/>
</dbReference>
<evidence type="ECO:0000256" key="12">
    <source>
        <dbReference type="ARBA" id="ARBA00023002"/>
    </source>
</evidence>
<dbReference type="Gene3D" id="1.20.245.10">
    <property type="entry name" value="Lipoxygenase-1, Domain 5"/>
    <property type="match status" value="3"/>
</dbReference>
<comment type="cofactor">
    <cofactor evidence="1 17">
        <name>Fe cation</name>
        <dbReference type="ChEBI" id="CHEBI:24875"/>
    </cofactor>
</comment>
<sequence length="1895" mass="214922">MIFSPGNNDNPVLYISQPAHTKTRTANSLPVEARKASPLLLATMLKPQLHQSALPTKIPLLLLPKPFLHGSGHAAFPVHSSSLFTKPNKQVRVGYKHGSIKSIASVTAADTDVKAVLTVKQTVVDFWSDIGIERGLDDFTDLFGKTLLLELVSAELDPKTGLEKASIKKYAHKIDHEGEDIKYEADFVVPPDFGEVGAIFVENEHHKEMYLHDVVLDGFPTGPVHVTCDSWIHSKFDNKKKRLFFTNKSYLPSETPNGLKKLRGEELQTLRGNDNGERKKGERIYDYDVYNDLGNPDSDPETARPVLGGKQHPYPRRCRTGRPRTESDPLTETRSGSFYVPRDEEFSEIKMGTFSAKTLKSVFHALVPSLSSAIVDSDLGFPFLSSIDALFNEGINLPPIKQQGSWKNVLPNLFRAIVDETKDVLKFETPETMERDRFFWFRDEEFARQTLAGLNPCSIKLVTEWPLRSTLDPEIYGPQESAITAEMVEQEIKGFMTCEQAVTAQKLFMLDYHDLFLPFVSKIRELKGTTLYGSRTLFFLTHEGTLRPLAIELTRPPMDGKPQWKQVFRPAWHSTDVWLWRLAKAHVLAHESGYHQLISHWLRTHCCTEPYIIAANRQLSEMHPIYRLLHPHFRYTMEINALARQYLISAKGVIETSFFPGKYSMELSSAVYDQEWRFDYEALPKDLIKRDYVNHYYSDPSLIVSDNELQAWWTEVRTVGHADKKDEPWWPVLKTPQDLVETLTTIIWIVSGHHAAVNFGQYTYAGYFPNRPTTARMNMPTEDKNDETLKLFWEKPEVILLTTFPSQIQATTVMAILDVLSNHSPDEEYLGQEIEPAWTEEPVINAAFVKFNGRLKEFEGIIDERNTDIKLKNRNGAGTVPYELLKPFSDPGVTGKGVSRQPNSTGTHLLFQKPFIQGSRHASLFLTSASNFKIESKKHFRVSFKPTKIKAVASLTEESTAIKVKAVVTVKQTIGGLMTSVGIERGLDDIKDLLGKTLLLELVSADLDPSGQVVEGDVRYEAEFEVPLNFGEIGAISVENEHHKEMFLQDIVLDGLPHGTVNITCGSWVHSKYDNDRKRIFFTNKSYLPSETPSGIRRLREEELVLLRGNGQGQRKTDDRIYEYDVYNDLGNPDKKPELARPVLGGKEHPYPRRCRTGRPRCETDPSSEKRVGAFYVPRDEAFSEMKQLTFSAKTVYSLFHALVPSIGNVIVDANVGFPYITAIDSLFSEGIEMPPLSKETVWKEVMPRLFKVIAGGADVLRFEIPKPMERDKFFWFKDEEFARQTLSGLNPYSIKLVKEWPLKSELDPEIYGPPESAITSELLEAEIGGITRVEKAIRERKLFILDYHDLLLPFVSKVRELEGTTLYGSRTLFFLTPEGTLRPLAIELTRPQMDGKPQWKQVFTPNYHSTGCWLWRLAKAHVLAHDSGFHQLVSHWLRTHCVTEPYIIATNRQLSVMHPIYRLLHPHFRYTMEINSLARESLINADGIIETSFSPGKYCMEICSAAYDKLWRFDREALPNDLISRGMAIEDLTAPHGLNLTIEDYPFANDGLYLWDAIEQWVSDYVNHYYPESGLVASDAELQAWWTEIRTVGHADKKDEPWWPELKTRHNLIDIITTIIWVTSGHHAAVNFGQYPYAGYFPNRPTIARAKMPTEDPTDEEWKSFLEKPEAVLLATFPSKLQATRVMAVLNVLSNHSPDEEYIGEEIEQAWEDDPIIKAAFEKFSGRLKMLEGIIDERNANPKLLNRHGAGIVPYELLKPFSKPGVTGKGVPNNKTHAPSFSNREHCTLRGSTHGNKFQLEILYGTPFPVTPGLEKGFRSSYGTMPAPFLFFNSGLAFLSLIISSNSFNLRLNFSKAVLIVGSSAHAASICSPIYSSEGEWYDNTYKAAITVVA</sequence>
<evidence type="ECO:0000256" key="2">
    <source>
        <dbReference type="ARBA" id="ARBA00004229"/>
    </source>
</evidence>
<evidence type="ECO:0000256" key="8">
    <source>
        <dbReference type="ARBA" id="ARBA00022767"/>
    </source>
</evidence>
<dbReference type="GO" id="GO:0009507">
    <property type="term" value="C:chloroplast"/>
    <property type="evidence" value="ECO:0007669"/>
    <property type="project" value="UniProtKB-SubCell"/>
</dbReference>
<keyword evidence="5" id="KW-0150">Chloroplast</keyword>
<dbReference type="Gene3D" id="4.10.372.10">
    <property type="entry name" value="Lipoxygenase-1, Domain 3"/>
    <property type="match status" value="2"/>
</dbReference>
<evidence type="ECO:0000256" key="11">
    <source>
        <dbReference type="ARBA" id="ARBA00022964"/>
    </source>
</evidence>
<feature type="domain" description="Lipoxygenase" evidence="21">
    <location>
        <begin position="1086"/>
        <end position="1778"/>
    </location>
</feature>
<dbReference type="PRINTS" id="PR00468">
    <property type="entry name" value="PLTLPOXGNASE"/>
</dbReference>
<gene>
    <name evidence="22" type="ORF">SVIM_LOCUS325848</name>
</gene>
<feature type="domain" description="Lipoxygenase" evidence="21">
    <location>
        <begin position="249"/>
        <end position="907"/>
    </location>
</feature>
<evidence type="ECO:0000259" key="20">
    <source>
        <dbReference type="PROSITE" id="PS50095"/>
    </source>
</evidence>
<dbReference type="InterPro" id="IPR042057">
    <property type="entry name" value="Lipoxy_PLAT/LH2"/>
</dbReference>
<dbReference type="InterPro" id="IPR020834">
    <property type="entry name" value="LipOase_CS"/>
</dbReference>
<feature type="compositionally biased region" description="Basic and acidic residues" evidence="19">
    <location>
        <begin position="262"/>
        <end position="286"/>
    </location>
</feature>
<dbReference type="InterPro" id="IPR001024">
    <property type="entry name" value="PLAT/LH2_dom"/>
</dbReference>
<dbReference type="GO" id="GO:0006633">
    <property type="term" value="P:fatty acid biosynthetic process"/>
    <property type="evidence" value="ECO:0007669"/>
    <property type="project" value="UniProtKB-KW"/>
</dbReference>
<comment type="subcellular location">
    <subcellularLocation>
        <location evidence="2">Plastid</location>
        <location evidence="2">Chloroplast</location>
    </subcellularLocation>
</comment>
<proteinExistence type="inferred from homology"/>
<keyword evidence="12 17" id="KW-0560">Oxidoreductase</keyword>
<dbReference type="InterPro" id="IPR036226">
    <property type="entry name" value="LipOase_C_sf"/>
</dbReference>
<dbReference type="Gene3D" id="2.60.60.20">
    <property type="entry name" value="PLAT/LH2 domain"/>
    <property type="match status" value="2"/>
</dbReference>
<keyword evidence="7 17" id="KW-0479">Metal-binding</keyword>
<dbReference type="FunFam" id="1.20.245.10:FF:000002">
    <property type="entry name" value="Lipoxygenase"/>
    <property type="match status" value="1"/>
</dbReference>
<keyword evidence="4 18" id="KW-0444">Lipid biosynthesis</keyword>
<dbReference type="CDD" id="cd01751">
    <property type="entry name" value="PLAT_LH2"/>
    <property type="match status" value="1"/>
</dbReference>
<dbReference type="SMART" id="SM00308">
    <property type="entry name" value="LH2"/>
    <property type="match status" value="2"/>
</dbReference>
<feature type="region of interest" description="Disordered" evidence="19">
    <location>
        <begin position="1137"/>
        <end position="1166"/>
    </location>
</feature>
<organism evidence="22">
    <name type="scientific">Salix viminalis</name>
    <name type="common">Common osier</name>
    <name type="synonym">Basket willow</name>
    <dbReference type="NCBI Taxonomy" id="40686"/>
    <lineage>
        <taxon>Eukaryota</taxon>
        <taxon>Viridiplantae</taxon>
        <taxon>Streptophyta</taxon>
        <taxon>Embryophyta</taxon>
        <taxon>Tracheophyta</taxon>
        <taxon>Spermatophyta</taxon>
        <taxon>Magnoliopsida</taxon>
        <taxon>eudicotyledons</taxon>
        <taxon>Gunneridae</taxon>
        <taxon>Pentapetalae</taxon>
        <taxon>rosids</taxon>
        <taxon>fabids</taxon>
        <taxon>Malpighiales</taxon>
        <taxon>Salicaceae</taxon>
        <taxon>Saliceae</taxon>
        <taxon>Salix</taxon>
    </lineage>
</organism>
<dbReference type="Gene3D" id="3.10.450.60">
    <property type="match status" value="2"/>
</dbReference>
<keyword evidence="10" id="KW-0809">Transit peptide</keyword>
<evidence type="ECO:0000256" key="16">
    <source>
        <dbReference type="PROSITE-ProRule" id="PRU00152"/>
    </source>
</evidence>
<dbReference type="InterPro" id="IPR000907">
    <property type="entry name" value="LipOase"/>
</dbReference>
<evidence type="ECO:0000256" key="19">
    <source>
        <dbReference type="SAM" id="MobiDB-lite"/>
    </source>
</evidence>
<evidence type="ECO:0000256" key="9">
    <source>
        <dbReference type="ARBA" id="ARBA00022832"/>
    </source>
</evidence>
<dbReference type="UniPathway" id="UPA00382"/>
<dbReference type="PANTHER" id="PTHR11771">
    <property type="entry name" value="LIPOXYGENASE"/>
    <property type="match status" value="1"/>
</dbReference>
<dbReference type="Gene3D" id="4.10.375.10">
    <property type="entry name" value="Lipoxygenase-1, Domain 2"/>
    <property type="match status" value="2"/>
</dbReference>
<dbReference type="Pfam" id="PF00305">
    <property type="entry name" value="Lipoxygenase"/>
    <property type="match status" value="2"/>
</dbReference>
<dbReference type="PROSITE" id="PS00711">
    <property type="entry name" value="LIPOXYGENASE_1"/>
    <property type="match status" value="2"/>
</dbReference>
<feature type="domain" description="PLAT" evidence="20">
    <location>
        <begin position="126"/>
        <end position="246"/>
    </location>
</feature>
<dbReference type="InterPro" id="IPR036392">
    <property type="entry name" value="PLAT/LH2_dom_sf"/>
</dbReference>
<evidence type="ECO:0000256" key="14">
    <source>
        <dbReference type="ARBA" id="ARBA00023098"/>
    </source>
</evidence>
<accession>A0A6N2M6R3</accession>
<evidence type="ECO:0000313" key="22">
    <source>
        <dbReference type="EMBL" id="VFU49444.1"/>
    </source>
</evidence>
<keyword evidence="11 17" id="KW-0223">Dioxygenase</keyword>
<feature type="compositionally biased region" description="Basic residues" evidence="19">
    <location>
        <begin position="313"/>
        <end position="322"/>
    </location>
</feature>